<protein>
    <submittedName>
        <fullName evidence="2">Uncharacterized protein</fullName>
    </submittedName>
</protein>
<keyword evidence="1" id="KW-0732">Signal</keyword>
<sequence>MRFSLKVIALGAIAASVAVAAPVNVEKRDAASDRIIACFVGLIFTGAWPSQCKAAVAVDLGLIRSITINQMSMDFTGPNPWVPTTSSNSIVATMLGIPGISLPITSVRQHIILIDNGVEIGSIETPWGAASVKGSTLSTSFGPSPLNVFTNSRTAFTNFVSALSTSASRSITLKGAVDIKLNLGIFGTMTIPGVGFKATTPLKGLDNLRQTKYVYFIDTNANKPGYLGMSSVINIFNPSSLSLKLGDVQFSTASPEGTLGYSAVKDLVLVPGDNYLLSDTYLDQSLEAGRNFLGGLYTHDGVLTLSGYAESSKNPALNAGLAAVKSTLTIPVAFQGLVPSQAPYKDWSLKVLPSTKDDYIVEISANFQSPYYGYGISMVTDNDGLSPNYVAIAPGVSDTASGSVFFRFINTAKFSTTGSSSTKATFTVQLEGPFTADKKALWTEITNYARANKKLPIELNWFPIVTIGPSSDQHFADWSTASLALGASEIAVGSDFADLINLFP</sequence>
<dbReference type="STRING" id="64571.A0A1Y2GZ96"/>
<gene>
    <name evidence="2" type="ORF">BCR41DRAFT_418665</name>
</gene>
<organism evidence="2 3">
    <name type="scientific">Lobosporangium transversale</name>
    <dbReference type="NCBI Taxonomy" id="64571"/>
    <lineage>
        <taxon>Eukaryota</taxon>
        <taxon>Fungi</taxon>
        <taxon>Fungi incertae sedis</taxon>
        <taxon>Mucoromycota</taxon>
        <taxon>Mortierellomycotina</taxon>
        <taxon>Mortierellomycetes</taxon>
        <taxon>Mortierellales</taxon>
        <taxon>Mortierellaceae</taxon>
        <taxon>Lobosporangium</taxon>
    </lineage>
</organism>
<dbReference type="RefSeq" id="XP_021885330.1">
    <property type="nucleotide sequence ID" value="XM_022029656.1"/>
</dbReference>
<dbReference type="Pfam" id="PF12505">
    <property type="entry name" value="DUF3712"/>
    <property type="match status" value="1"/>
</dbReference>
<name>A0A1Y2GZ96_9FUNG</name>
<dbReference type="Proteomes" id="UP000193648">
    <property type="component" value="Unassembled WGS sequence"/>
</dbReference>
<keyword evidence="3" id="KW-1185">Reference proteome</keyword>
<evidence type="ECO:0000256" key="1">
    <source>
        <dbReference type="SAM" id="SignalP"/>
    </source>
</evidence>
<proteinExistence type="predicted"/>
<evidence type="ECO:0000313" key="3">
    <source>
        <dbReference type="Proteomes" id="UP000193648"/>
    </source>
</evidence>
<feature type="chain" id="PRO_5012960286" evidence="1">
    <location>
        <begin position="21"/>
        <end position="504"/>
    </location>
</feature>
<feature type="signal peptide" evidence="1">
    <location>
        <begin position="1"/>
        <end position="20"/>
    </location>
</feature>
<dbReference type="InParanoid" id="A0A1Y2GZ96"/>
<evidence type="ECO:0000313" key="2">
    <source>
        <dbReference type="EMBL" id="ORZ27627.1"/>
    </source>
</evidence>
<accession>A0A1Y2GZ96</accession>
<dbReference type="GeneID" id="33571499"/>
<comment type="caution">
    <text evidence="2">The sequence shown here is derived from an EMBL/GenBank/DDBJ whole genome shotgun (WGS) entry which is preliminary data.</text>
</comment>
<dbReference type="OrthoDB" id="10039566at2759"/>
<dbReference type="EMBL" id="MCFF01000003">
    <property type="protein sequence ID" value="ORZ27627.1"/>
    <property type="molecule type" value="Genomic_DNA"/>
</dbReference>
<reference evidence="2 3" key="1">
    <citation type="submission" date="2016-07" db="EMBL/GenBank/DDBJ databases">
        <title>Pervasive Adenine N6-methylation of Active Genes in Fungi.</title>
        <authorList>
            <consortium name="DOE Joint Genome Institute"/>
            <person name="Mondo S.J."/>
            <person name="Dannebaum R.O."/>
            <person name="Kuo R.C."/>
            <person name="Labutti K."/>
            <person name="Haridas S."/>
            <person name="Kuo A."/>
            <person name="Salamov A."/>
            <person name="Ahrendt S.R."/>
            <person name="Lipzen A."/>
            <person name="Sullivan W."/>
            <person name="Andreopoulos W.B."/>
            <person name="Clum A."/>
            <person name="Lindquist E."/>
            <person name="Daum C."/>
            <person name="Ramamoorthy G.K."/>
            <person name="Gryganskyi A."/>
            <person name="Culley D."/>
            <person name="Magnuson J.K."/>
            <person name="James T.Y."/>
            <person name="O'Malley M.A."/>
            <person name="Stajich J.E."/>
            <person name="Spatafora J.W."/>
            <person name="Visel A."/>
            <person name="Grigoriev I.V."/>
        </authorList>
    </citation>
    <scope>NUCLEOTIDE SEQUENCE [LARGE SCALE GENOMIC DNA]</scope>
    <source>
        <strain evidence="2 3">NRRL 3116</strain>
    </source>
</reference>
<dbReference type="InterPro" id="IPR022185">
    <property type="entry name" value="DUF3712"/>
</dbReference>
<dbReference type="AlphaFoldDB" id="A0A1Y2GZ96"/>